<feature type="domain" description="Colipase N-terminal" evidence="11">
    <location>
        <begin position="49"/>
        <end position="86"/>
    </location>
</feature>
<dbReference type="Proteomes" id="UP001501920">
    <property type="component" value="Chromosome 28"/>
</dbReference>
<proteinExistence type="predicted"/>
<dbReference type="STRING" id="42514.ENSPNAP00000012417"/>
<evidence type="ECO:0000256" key="5">
    <source>
        <dbReference type="ARBA" id="ARBA00022525"/>
    </source>
</evidence>
<dbReference type="PROSITE" id="PS00121">
    <property type="entry name" value="COLIPASE_1"/>
    <property type="match status" value="1"/>
</dbReference>
<dbReference type="GO" id="GO:0016042">
    <property type="term" value="P:lipid catabolic process"/>
    <property type="evidence" value="ECO:0007669"/>
    <property type="project" value="UniProtKB-KW"/>
</dbReference>
<dbReference type="CDD" id="cd23011">
    <property type="entry name" value="CLPS"/>
    <property type="match status" value="1"/>
</dbReference>
<keyword evidence="9" id="KW-0443">Lipid metabolism</keyword>
<dbReference type="GO" id="GO:0005576">
    <property type="term" value="C:extracellular region"/>
    <property type="evidence" value="ECO:0007669"/>
    <property type="project" value="UniProtKB-SubCell"/>
</dbReference>
<evidence type="ECO:0008006" key="15">
    <source>
        <dbReference type="Google" id="ProtNLM"/>
    </source>
</evidence>
<dbReference type="PANTHER" id="PTHR10041">
    <property type="entry name" value="COLIPASE"/>
    <property type="match status" value="1"/>
</dbReference>
<dbReference type="InterPro" id="IPR017914">
    <property type="entry name" value="Colipase_C"/>
</dbReference>
<evidence type="ECO:0000256" key="1">
    <source>
        <dbReference type="ARBA" id="ARBA00002722"/>
    </source>
</evidence>
<evidence type="ECO:0000256" key="4">
    <source>
        <dbReference type="ARBA" id="ARBA00011263"/>
    </source>
</evidence>
<evidence type="ECO:0000256" key="9">
    <source>
        <dbReference type="ARBA" id="ARBA00023098"/>
    </source>
</evidence>
<dbReference type="PRINTS" id="PR00128">
    <property type="entry name" value="COLIPASE"/>
</dbReference>
<comment type="subunit">
    <text evidence="4">Forms a 1:1 stoichiometric complex with pancreatic lipase.</text>
</comment>
<name>A0A3B4CK78_PYGNA</name>
<gene>
    <name evidence="13" type="primary">CLPS</name>
</gene>
<protein>
    <recommendedName>
        <fullName evidence="15">Colipase</fullName>
    </recommendedName>
</protein>
<dbReference type="InterPro" id="IPR047576">
    <property type="entry name" value="CLPS_chr"/>
</dbReference>
<keyword evidence="5" id="KW-0964">Secreted</keyword>
<dbReference type="Pfam" id="PF02740">
    <property type="entry name" value="Colipase_C"/>
    <property type="match status" value="1"/>
</dbReference>
<comment type="function">
    <text evidence="2">Colipase is a cofactor of pancreatic lipase. It allows the lipase to anchor itself to the lipid-water interface. Without colipase the enzyme is washed off by bile salts, which have an inhibitory effect on the lipase.</text>
</comment>
<sequence length="137" mass="14723">MTTLCLTAVALPASPDIPHIPAPPAIPDIPDSPHVPHIHDPPAVPEDEGIIINLKNGELCLFSVQCKSSCCHRSSGIDLFRCAPRAAERETCSKKTLYGTYYYCPCENGLKCEGDWSIGGSITNTNFGTCTDPNSPH</sequence>
<dbReference type="SUPFAM" id="SSF57190">
    <property type="entry name" value="Colipase-like"/>
    <property type="match status" value="2"/>
</dbReference>
<dbReference type="PANTHER" id="PTHR10041:SF9">
    <property type="entry name" value="COLIPASE"/>
    <property type="match status" value="1"/>
</dbReference>
<evidence type="ECO:0000259" key="12">
    <source>
        <dbReference type="Pfam" id="PF02740"/>
    </source>
</evidence>
<dbReference type="GeneTree" id="ENSGT00390000012644"/>
<keyword evidence="14" id="KW-1185">Reference proteome</keyword>
<dbReference type="InterPro" id="IPR017915">
    <property type="entry name" value="Colipase_CS"/>
</dbReference>
<evidence type="ECO:0000313" key="13">
    <source>
        <dbReference type="Ensembl" id="ENSPNAP00000012417.1"/>
    </source>
</evidence>
<dbReference type="Gene3D" id="2.10.80.10">
    <property type="entry name" value="Lipase, subunit A"/>
    <property type="match status" value="1"/>
</dbReference>
<dbReference type="OMA" id="CSPKTLY"/>
<reference evidence="13 14" key="1">
    <citation type="submission" date="2020-10" db="EMBL/GenBank/DDBJ databases">
        <title>Pygocentrus nattereri (red-bellied piranha) genome, fPygNat1, primary haplotype.</title>
        <authorList>
            <person name="Myers G."/>
            <person name="Meyer A."/>
            <person name="Karagic N."/>
            <person name="Pippel M."/>
            <person name="Winkler S."/>
            <person name="Tracey A."/>
            <person name="Wood J."/>
            <person name="Formenti G."/>
            <person name="Howe K."/>
            <person name="Fedrigo O."/>
            <person name="Jarvis E.D."/>
        </authorList>
    </citation>
    <scope>NUCLEOTIDE SEQUENCE [LARGE SCALE GENOMIC DNA]</scope>
</reference>
<dbReference type="GO" id="GO:0007586">
    <property type="term" value="P:digestion"/>
    <property type="evidence" value="ECO:0007669"/>
    <property type="project" value="UniProtKB-KW"/>
</dbReference>
<keyword evidence="10" id="KW-1015">Disulfide bond</keyword>
<organism evidence="13 14">
    <name type="scientific">Pygocentrus nattereri</name>
    <name type="common">Red-bellied piranha</name>
    <dbReference type="NCBI Taxonomy" id="42514"/>
    <lineage>
        <taxon>Eukaryota</taxon>
        <taxon>Metazoa</taxon>
        <taxon>Chordata</taxon>
        <taxon>Craniata</taxon>
        <taxon>Vertebrata</taxon>
        <taxon>Euteleostomi</taxon>
        <taxon>Actinopterygii</taxon>
        <taxon>Neopterygii</taxon>
        <taxon>Teleostei</taxon>
        <taxon>Ostariophysi</taxon>
        <taxon>Characiformes</taxon>
        <taxon>Characoidei</taxon>
        <taxon>Pygocentrus</taxon>
    </lineage>
</organism>
<evidence type="ECO:0000256" key="3">
    <source>
        <dbReference type="ARBA" id="ARBA00004613"/>
    </source>
</evidence>
<evidence type="ECO:0000256" key="7">
    <source>
        <dbReference type="ARBA" id="ARBA00022757"/>
    </source>
</evidence>
<dbReference type="AlphaFoldDB" id="A0A3B4CK78"/>
<evidence type="ECO:0000256" key="6">
    <source>
        <dbReference type="ARBA" id="ARBA00022729"/>
    </source>
</evidence>
<dbReference type="PROSITE" id="PS51342">
    <property type="entry name" value="COLIPASE_2"/>
    <property type="match status" value="1"/>
</dbReference>
<evidence type="ECO:0000259" key="11">
    <source>
        <dbReference type="Pfam" id="PF01114"/>
    </source>
</evidence>
<reference evidence="13" key="3">
    <citation type="submission" date="2025-09" db="UniProtKB">
        <authorList>
            <consortium name="Ensembl"/>
        </authorList>
    </citation>
    <scope>IDENTIFICATION</scope>
</reference>
<dbReference type="Ensembl" id="ENSPNAT00000019657.2">
    <property type="protein sequence ID" value="ENSPNAP00000012417.1"/>
    <property type="gene ID" value="ENSPNAG00000018178.2"/>
</dbReference>
<feature type="domain" description="Colipase C-terminal" evidence="12">
    <location>
        <begin position="90"/>
        <end position="132"/>
    </location>
</feature>
<evidence type="ECO:0000256" key="2">
    <source>
        <dbReference type="ARBA" id="ARBA00003508"/>
    </source>
</evidence>
<dbReference type="GO" id="GO:0008047">
    <property type="term" value="F:enzyme activator activity"/>
    <property type="evidence" value="ECO:0007669"/>
    <property type="project" value="InterPro"/>
</dbReference>
<dbReference type="GO" id="GO:0035473">
    <property type="term" value="F:lipase binding"/>
    <property type="evidence" value="ECO:0007669"/>
    <property type="project" value="InterPro"/>
</dbReference>
<evidence type="ECO:0000313" key="14">
    <source>
        <dbReference type="Proteomes" id="UP001501920"/>
    </source>
</evidence>
<comment type="subcellular location">
    <subcellularLocation>
        <location evidence="3">Secreted</location>
    </subcellularLocation>
</comment>
<keyword evidence="8" id="KW-0442">Lipid degradation</keyword>
<keyword evidence="6" id="KW-0732">Signal</keyword>
<dbReference type="InterPro" id="IPR001981">
    <property type="entry name" value="Colipase"/>
</dbReference>
<evidence type="ECO:0000256" key="8">
    <source>
        <dbReference type="ARBA" id="ARBA00022963"/>
    </source>
</evidence>
<dbReference type="InterPro" id="IPR017913">
    <property type="entry name" value="Colipase_N"/>
</dbReference>
<dbReference type="SMART" id="SM00023">
    <property type="entry name" value="COLIPASE"/>
    <property type="match status" value="1"/>
</dbReference>
<keyword evidence="7" id="KW-0222">Digestion</keyword>
<reference evidence="13" key="2">
    <citation type="submission" date="2025-08" db="UniProtKB">
        <authorList>
            <consortium name="Ensembl"/>
        </authorList>
    </citation>
    <scope>IDENTIFICATION</scope>
</reference>
<comment type="function">
    <text evidence="1">Enterostatin has a biological activity as a satiety signal.</text>
</comment>
<evidence type="ECO:0000256" key="10">
    <source>
        <dbReference type="ARBA" id="ARBA00023157"/>
    </source>
</evidence>
<dbReference type="Pfam" id="PF01114">
    <property type="entry name" value="Colipase"/>
    <property type="match status" value="1"/>
</dbReference>
<accession>A0A3B4CK78</accession>